<dbReference type="EMBL" id="JAIVGD010000013">
    <property type="protein sequence ID" value="KAH0763375.1"/>
    <property type="molecule type" value="Genomic_DNA"/>
</dbReference>
<dbReference type="Proteomes" id="UP000826656">
    <property type="component" value="Unassembled WGS sequence"/>
</dbReference>
<name>A0ABQ7VK44_SOLTU</name>
<evidence type="ECO:0000313" key="1">
    <source>
        <dbReference type="EMBL" id="KAH0763375.1"/>
    </source>
</evidence>
<comment type="caution">
    <text evidence="1">The sequence shown here is derived from an EMBL/GenBank/DDBJ whole genome shotgun (WGS) entry which is preliminary data.</text>
</comment>
<gene>
    <name evidence="1" type="ORF">KY290_019448</name>
</gene>
<protein>
    <submittedName>
        <fullName evidence="1">Uncharacterized protein</fullName>
    </submittedName>
</protein>
<sequence length="59" mass="6782">MTHSAQDSNSDKGEDQVNPLIIPLETAPSQEEVVKTWFTQDVFVEPEEQEMLDNYNIED</sequence>
<evidence type="ECO:0000313" key="2">
    <source>
        <dbReference type="Proteomes" id="UP000826656"/>
    </source>
</evidence>
<proteinExistence type="predicted"/>
<accession>A0ABQ7VK44</accession>
<keyword evidence="2" id="KW-1185">Reference proteome</keyword>
<reference evidence="1 2" key="1">
    <citation type="journal article" date="2021" name="bioRxiv">
        <title>Chromosome-scale and haplotype-resolved genome assembly of a tetraploid potato cultivar.</title>
        <authorList>
            <person name="Sun H."/>
            <person name="Jiao W.-B."/>
            <person name="Krause K."/>
            <person name="Campoy J.A."/>
            <person name="Goel M."/>
            <person name="Folz-Donahue K."/>
            <person name="Kukat C."/>
            <person name="Huettel B."/>
            <person name="Schneeberger K."/>
        </authorList>
    </citation>
    <scope>NUCLEOTIDE SEQUENCE [LARGE SCALE GENOMIC DNA]</scope>
    <source>
        <strain evidence="1">SolTubOtavaFocal</strain>
        <tissue evidence="1">Leaves</tissue>
    </source>
</reference>
<organism evidence="1 2">
    <name type="scientific">Solanum tuberosum</name>
    <name type="common">Potato</name>
    <dbReference type="NCBI Taxonomy" id="4113"/>
    <lineage>
        <taxon>Eukaryota</taxon>
        <taxon>Viridiplantae</taxon>
        <taxon>Streptophyta</taxon>
        <taxon>Embryophyta</taxon>
        <taxon>Tracheophyta</taxon>
        <taxon>Spermatophyta</taxon>
        <taxon>Magnoliopsida</taxon>
        <taxon>eudicotyledons</taxon>
        <taxon>Gunneridae</taxon>
        <taxon>Pentapetalae</taxon>
        <taxon>asterids</taxon>
        <taxon>lamiids</taxon>
        <taxon>Solanales</taxon>
        <taxon>Solanaceae</taxon>
        <taxon>Solanoideae</taxon>
        <taxon>Solaneae</taxon>
        <taxon>Solanum</taxon>
    </lineage>
</organism>